<protein>
    <submittedName>
        <fullName evidence="1">Uncharacterized protein</fullName>
    </submittedName>
</protein>
<dbReference type="EMBL" id="MU117974">
    <property type="protein sequence ID" value="KAF9651595.1"/>
    <property type="molecule type" value="Genomic_DNA"/>
</dbReference>
<name>A0ACB6ZPB0_THEGA</name>
<proteinExistence type="predicted"/>
<organism evidence="1 2">
    <name type="scientific">Thelephora ganbajun</name>
    <name type="common">Ganba fungus</name>
    <dbReference type="NCBI Taxonomy" id="370292"/>
    <lineage>
        <taxon>Eukaryota</taxon>
        <taxon>Fungi</taxon>
        <taxon>Dikarya</taxon>
        <taxon>Basidiomycota</taxon>
        <taxon>Agaricomycotina</taxon>
        <taxon>Agaricomycetes</taxon>
        <taxon>Thelephorales</taxon>
        <taxon>Thelephoraceae</taxon>
        <taxon>Thelephora</taxon>
    </lineage>
</organism>
<reference evidence="1" key="2">
    <citation type="journal article" date="2020" name="Nat. Commun.">
        <title>Large-scale genome sequencing of mycorrhizal fungi provides insights into the early evolution of symbiotic traits.</title>
        <authorList>
            <person name="Miyauchi S."/>
            <person name="Kiss E."/>
            <person name="Kuo A."/>
            <person name="Drula E."/>
            <person name="Kohler A."/>
            <person name="Sanchez-Garcia M."/>
            <person name="Morin E."/>
            <person name="Andreopoulos B."/>
            <person name="Barry K.W."/>
            <person name="Bonito G."/>
            <person name="Buee M."/>
            <person name="Carver A."/>
            <person name="Chen C."/>
            <person name="Cichocki N."/>
            <person name="Clum A."/>
            <person name="Culley D."/>
            <person name="Crous P.W."/>
            <person name="Fauchery L."/>
            <person name="Girlanda M."/>
            <person name="Hayes R.D."/>
            <person name="Keri Z."/>
            <person name="LaButti K."/>
            <person name="Lipzen A."/>
            <person name="Lombard V."/>
            <person name="Magnuson J."/>
            <person name="Maillard F."/>
            <person name="Murat C."/>
            <person name="Nolan M."/>
            <person name="Ohm R.A."/>
            <person name="Pangilinan J."/>
            <person name="Pereira M.F."/>
            <person name="Perotto S."/>
            <person name="Peter M."/>
            <person name="Pfister S."/>
            <person name="Riley R."/>
            <person name="Sitrit Y."/>
            <person name="Stielow J.B."/>
            <person name="Szollosi G."/>
            <person name="Zifcakova L."/>
            <person name="Stursova M."/>
            <person name="Spatafora J.W."/>
            <person name="Tedersoo L."/>
            <person name="Vaario L.M."/>
            <person name="Yamada A."/>
            <person name="Yan M."/>
            <person name="Wang P."/>
            <person name="Xu J."/>
            <person name="Bruns T."/>
            <person name="Baldrian P."/>
            <person name="Vilgalys R."/>
            <person name="Dunand C."/>
            <person name="Henrissat B."/>
            <person name="Grigoriev I.V."/>
            <person name="Hibbett D."/>
            <person name="Nagy L.G."/>
            <person name="Martin F.M."/>
        </authorList>
    </citation>
    <scope>NUCLEOTIDE SEQUENCE</scope>
    <source>
        <strain evidence="1">P2</strain>
    </source>
</reference>
<comment type="caution">
    <text evidence="1">The sequence shown here is derived from an EMBL/GenBank/DDBJ whole genome shotgun (WGS) entry which is preliminary data.</text>
</comment>
<accession>A0ACB6ZPB0</accession>
<sequence>MSSSTGTASPHLTSCSPAISPASTTSVSVGTPSDSIWSMYASGSPQINFGRPFVFSNIESMSAFPFSDNSLSNLTFLLAGEKNDGSNVDSFSSTEEDGVEAEAYPLSLEEASDVSSSRRCFPPKSSWFQMSSISSRETPGGRL</sequence>
<evidence type="ECO:0000313" key="2">
    <source>
        <dbReference type="Proteomes" id="UP000886501"/>
    </source>
</evidence>
<reference evidence="1" key="1">
    <citation type="submission" date="2019-10" db="EMBL/GenBank/DDBJ databases">
        <authorList>
            <consortium name="DOE Joint Genome Institute"/>
            <person name="Kuo A."/>
            <person name="Miyauchi S."/>
            <person name="Kiss E."/>
            <person name="Drula E."/>
            <person name="Kohler A."/>
            <person name="Sanchez-Garcia M."/>
            <person name="Andreopoulos B."/>
            <person name="Barry K.W."/>
            <person name="Bonito G."/>
            <person name="Buee M."/>
            <person name="Carver A."/>
            <person name="Chen C."/>
            <person name="Cichocki N."/>
            <person name="Clum A."/>
            <person name="Culley D."/>
            <person name="Crous P.W."/>
            <person name="Fauchery L."/>
            <person name="Girlanda M."/>
            <person name="Hayes R."/>
            <person name="Keri Z."/>
            <person name="Labutti K."/>
            <person name="Lipzen A."/>
            <person name="Lombard V."/>
            <person name="Magnuson J."/>
            <person name="Maillard F."/>
            <person name="Morin E."/>
            <person name="Murat C."/>
            <person name="Nolan M."/>
            <person name="Ohm R."/>
            <person name="Pangilinan J."/>
            <person name="Pereira M."/>
            <person name="Perotto S."/>
            <person name="Peter M."/>
            <person name="Riley R."/>
            <person name="Sitrit Y."/>
            <person name="Stielow B."/>
            <person name="Szollosi G."/>
            <person name="Zifcakova L."/>
            <person name="Stursova M."/>
            <person name="Spatafora J.W."/>
            <person name="Tedersoo L."/>
            <person name="Vaario L.-M."/>
            <person name="Yamada A."/>
            <person name="Yan M."/>
            <person name="Wang P."/>
            <person name="Xu J."/>
            <person name="Bruns T."/>
            <person name="Baldrian P."/>
            <person name="Vilgalys R."/>
            <person name="Henrissat B."/>
            <person name="Grigoriev I.V."/>
            <person name="Hibbett D."/>
            <person name="Nagy L.G."/>
            <person name="Martin F.M."/>
        </authorList>
    </citation>
    <scope>NUCLEOTIDE SEQUENCE</scope>
    <source>
        <strain evidence="1">P2</strain>
    </source>
</reference>
<keyword evidence="2" id="KW-1185">Reference proteome</keyword>
<evidence type="ECO:0000313" key="1">
    <source>
        <dbReference type="EMBL" id="KAF9651595.1"/>
    </source>
</evidence>
<dbReference type="Proteomes" id="UP000886501">
    <property type="component" value="Unassembled WGS sequence"/>
</dbReference>
<gene>
    <name evidence="1" type="ORF">BDM02DRAFT_3110329</name>
</gene>